<keyword evidence="2" id="KW-1185">Reference proteome</keyword>
<comment type="caution">
    <text evidence="1">The sequence shown here is derived from an EMBL/GenBank/DDBJ whole genome shotgun (WGS) entry which is preliminary data.</text>
</comment>
<name>A0ABD1E2Z5_HYPHA</name>
<protein>
    <submittedName>
        <fullName evidence="1">Uncharacterized protein</fullName>
    </submittedName>
</protein>
<sequence length="149" mass="17464">MNHEVRFLENVEYHGKQTCLNTLMLKNLRRLLGTINTCHEYTCCLTFVPLYYYYSIILHCGHISSRNPTVIAKENAQTALYIVSKLATKGHVMTSCYAHEFFLWDYVKQKAYVNNHRTIPELNDEIRRVINEAPQNLCRIAIENVIQRV</sequence>
<dbReference type="InterPro" id="IPR036397">
    <property type="entry name" value="RNaseH_sf"/>
</dbReference>
<reference evidence="1 2" key="1">
    <citation type="submission" date="2024-05" db="EMBL/GenBank/DDBJ databases">
        <title>Genetic variation in Jamaican populations of the coffee berry borer (Hypothenemus hampei).</title>
        <authorList>
            <person name="Errbii M."/>
            <person name="Myrie A."/>
        </authorList>
    </citation>
    <scope>NUCLEOTIDE SEQUENCE [LARGE SCALE GENOMIC DNA]</scope>
    <source>
        <strain evidence="1">JA-Hopewell-2020-01-JO</strain>
        <tissue evidence="1">Whole body</tissue>
    </source>
</reference>
<dbReference type="Proteomes" id="UP001566132">
    <property type="component" value="Unassembled WGS sequence"/>
</dbReference>
<proteinExistence type="predicted"/>
<evidence type="ECO:0000313" key="1">
    <source>
        <dbReference type="EMBL" id="KAL1489039.1"/>
    </source>
</evidence>
<dbReference type="AlphaFoldDB" id="A0ABD1E2Z5"/>
<organism evidence="1 2">
    <name type="scientific">Hypothenemus hampei</name>
    <name type="common">Coffee berry borer</name>
    <dbReference type="NCBI Taxonomy" id="57062"/>
    <lineage>
        <taxon>Eukaryota</taxon>
        <taxon>Metazoa</taxon>
        <taxon>Ecdysozoa</taxon>
        <taxon>Arthropoda</taxon>
        <taxon>Hexapoda</taxon>
        <taxon>Insecta</taxon>
        <taxon>Pterygota</taxon>
        <taxon>Neoptera</taxon>
        <taxon>Endopterygota</taxon>
        <taxon>Coleoptera</taxon>
        <taxon>Polyphaga</taxon>
        <taxon>Cucujiformia</taxon>
        <taxon>Curculionidae</taxon>
        <taxon>Scolytinae</taxon>
        <taxon>Hypothenemus</taxon>
    </lineage>
</organism>
<evidence type="ECO:0000313" key="2">
    <source>
        <dbReference type="Proteomes" id="UP001566132"/>
    </source>
</evidence>
<gene>
    <name evidence="1" type="ORF">ABEB36_013984</name>
</gene>
<dbReference type="Gene3D" id="3.30.420.10">
    <property type="entry name" value="Ribonuclease H-like superfamily/Ribonuclease H"/>
    <property type="match status" value="1"/>
</dbReference>
<accession>A0ABD1E2Z5</accession>
<dbReference type="EMBL" id="JBDJPC010000012">
    <property type="protein sequence ID" value="KAL1489039.1"/>
    <property type="molecule type" value="Genomic_DNA"/>
</dbReference>